<dbReference type="AlphaFoldDB" id="A0A2D3V2V5"/>
<dbReference type="RefSeq" id="XP_023621500.1">
    <property type="nucleotide sequence ID" value="XM_023765732.1"/>
</dbReference>
<reference evidence="2 3" key="1">
    <citation type="submission" date="2016-03" db="EMBL/GenBank/DDBJ databases">
        <authorList>
            <person name="Ploux O."/>
        </authorList>
    </citation>
    <scope>NUCLEOTIDE SEQUENCE [LARGE SCALE GENOMIC DNA]</scope>
    <source>
        <strain evidence="2 3">URUG2</strain>
    </source>
</reference>
<sequence length="200" mass="22182">MTTLPEPLLAAKGQCRIAHYSGTIRAVNYKFISVEDSTSSGYSSNTSTPDESPSDENSTSDDIPALILEKSFDFELLSSEAMSEDYSTDEYSTDEYSSDEDLLSLLPDEDSEDMQDHQMWSPSRRPPKLWAPGQEKWFTAPLPDSPPTSDPTLHSMDSRLPSTTTNQANKTIQQDLARVHAALNKQAPSDPLPQDPPNRK</sequence>
<organism evidence="2 3">
    <name type="scientific">Ramularia collo-cygni</name>
    <dbReference type="NCBI Taxonomy" id="112498"/>
    <lineage>
        <taxon>Eukaryota</taxon>
        <taxon>Fungi</taxon>
        <taxon>Dikarya</taxon>
        <taxon>Ascomycota</taxon>
        <taxon>Pezizomycotina</taxon>
        <taxon>Dothideomycetes</taxon>
        <taxon>Dothideomycetidae</taxon>
        <taxon>Mycosphaerellales</taxon>
        <taxon>Mycosphaerellaceae</taxon>
        <taxon>Ramularia</taxon>
    </lineage>
</organism>
<protein>
    <submittedName>
        <fullName evidence="2">Uncharacterized protein</fullName>
    </submittedName>
</protein>
<feature type="compositionally biased region" description="Acidic residues" evidence="1">
    <location>
        <begin position="83"/>
        <end position="113"/>
    </location>
</feature>
<evidence type="ECO:0000313" key="3">
    <source>
        <dbReference type="Proteomes" id="UP000225277"/>
    </source>
</evidence>
<feature type="compositionally biased region" description="Polar residues" evidence="1">
    <location>
        <begin position="49"/>
        <end position="61"/>
    </location>
</feature>
<feature type="compositionally biased region" description="Low complexity" evidence="1">
    <location>
        <begin position="37"/>
        <end position="48"/>
    </location>
</feature>
<dbReference type="EMBL" id="FJUY01000001">
    <property type="protein sequence ID" value="CZT14603.1"/>
    <property type="molecule type" value="Genomic_DNA"/>
</dbReference>
<name>A0A2D3V2V5_9PEZI</name>
<feature type="compositionally biased region" description="Pro residues" evidence="1">
    <location>
        <begin position="190"/>
        <end position="200"/>
    </location>
</feature>
<keyword evidence="3" id="KW-1185">Reference proteome</keyword>
<proteinExistence type="predicted"/>
<evidence type="ECO:0000256" key="1">
    <source>
        <dbReference type="SAM" id="MobiDB-lite"/>
    </source>
</evidence>
<feature type="region of interest" description="Disordered" evidence="1">
    <location>
        <begin position="37"/>
        <end position="65"/>
    </location>
</feature>
<feature type="compositionally biased region" description="Polar residues" evidence="1">
    <location>
        <begin position="160"/>
        <end position="174"/>
    </location>
</feature>
<accession>A0A2D3V2V5</accession>
<dbReference type="GeneID" id="35595953"/>
<gene>
    <name evidence="2" type="ORF">RCC_00578</name>
</gene>
<dbReference type="Proteomes" id="UP000225277">
    <property type="component" value="Unassembled WGS sequence"/>
</dbReference>
<evidence type="ECO:0000313" key="2">
    <source>
        <dbReference type="EMBL" id="CZT14603.1"/>
    </source>
</evidence>
<feature type="region of interest" description="Disordered" evidence="1">
    <location>
        <begin position="83"/>
        <end position="200"/>
    </location>
</feature>